<feature type="compositionally biased region" description="Basic and acidic residues" evidence="1">
    <location>
        <begin position="101"/>
        <end position="115"/>
    </location>
</feature>
<comment type="caution">
    <text evidence="2">The sequence shown here is derived from an EMBL/GenBank/DDBJ whole genome shotgun (WGS) entry which is preliminary data.</text>
</comment>
<evidence type="ECO:0000313" key="2">
    <source>
        <dbReference type="EMBL" id="KAK6497202.1"/>
    </source>
</evidence>
<accession>A0AAN8N235</accession>
<evidence type="ECO:0000313" key="3">
    <source>
        <dbReference type="Proteomes" id="UP001307849"/>
    </source>
</evidence>
<sequence length="227" mass="25131">MADQLHNEGPAATATPCNPDNENSPGNEIQPTEDLESVSIKQEPAAPKDEEDEVKTTSSDVAKLSSESTKPTRKRGRPSKSSNAEENENKKKKSKTSAKGSTDELKVKIKNEDTKGVTTSEDSVRGRGRKAGAAAGSWTTEQDAYLRQLYQQTNAIKEIYERFEEKFGTGKSPNSLQLRWGKLKRDSLVLSPKEEEILKRAIHTVENNKAAAVLDIYIRKEERASLN</sequence>
<name>A0AAN8N235_9PEZI</name>
<dbReference type="EMBL" id="JAVHJM010000015">
    <property type="protein sequence ID" value="KAK6497202.1"/>
    <property type="molecule type" value="Genomic_DNA"/>
</dbReference>
<feature type="compositionally biased region" description="Polar residues" evidence="1">
    <location>
        <begin position="15"/>
        <end position="30"/>
    </location>
</feature>
<dbReference type="Proteomes" id="UP001307849">
    <property type="component" value="Unassembled WGS sequence"/>
</dbReference>
<feature type="region of interest" description="Disordered" evidence="1">
    <location>
        <begin position="1"/>
        <end position="138"/>
    </location>
</feature>
<gene>
    <name evidence="2" type="ORF">TWF506_004677</name>
</gene>
<organism evidence="2 3">
    <name type="scientific">Arthrobotrys conoides</name>
    <dbReference type="NCBI Taxonomy" id="74498"/>
    <lineage>
        <taxon>Eukaryota</taxon>
        <taxon>Fungi</taxon>
        <taxon>Dikarya</taxon>
        <taxon>Ascomycota</taxon>
        <taxon>Pezizomycotina</taxon>
        <taxon>Orbiliomycetes</taxon>
        <taxon>Orbiliales</taxon>
        <taxon>Orbiliaceae</taxon>
        <taxon>Arthrobotrys</taxon>
    </lineage>
</organism>
<feature type="compositionally biased region" description="Polar residues" evidence="1">
    <location>
        <begin position="56"/>
        <end position="69"/>
    </location>
</feature>
<reference evidence="2 3" key="1">
    <citation type="submission" date="2019-10" db="EMBL/GenBank/DDBJ databases">
        <authorList>
            <person name="Palmer J.M."/>
        </authorList>
    </citation>
    <scope>NUCLEOTIDE SEQUENCE [LARGE SCALE GENOMIC DNA]</scope>
    <source>
        <strain evidence="2 3">TWF506</strain>
    </source>
</reference>
<proteinExistence type="predicted"/>
<evidence type="ECO:0008006" key="4">
    <source>
        <dbReference type="Google" id="ProtNLM"/>
    </source>
</evidence>
<dbReference type="AlphaFoldDB" id="A0AAN8N235"/>
<evidence type="ECO:0000256" key="1">
    <source>
        <dbReference type="SAM" id="MobiDB-lite"/>
    </source>
</evidence>
<keyword evidence="3" id="KW-1185">Reference proteome</keyword>
<protein>
    <recommendedName>
        <fullName evidence="4">Myb-like domain-containing protein</fullName>
    </recommendedName>
</protein>